<reference evidence="2 3" key="1">
    <citation type="submission" date="2019-02" db="EMBL/GenBank/DDBJ databases">
        <title>Dyella amyloliquefaciens sp. nov., isolated from forest soil.</title>
        <authorList>
            <person name="Gao Z.-H."/>
            <person name="Qiu L.-H."/>
        </authorList>
    </citation>
    <scope>NUCLEOTIDE SEQUENCE [LARGE SCALE GENOMIC DNA]</scope>
    <source>
        <strain evidence="2 3">KACC 12747</strain>
    </source>
</reference>
<evidence type="ECO:0000313" key="2">
    <source>
        <dbReference type="EMBL" id="TCI08114.1"/>
    </source>
</evidence>
<dbReference type="RefSeq" id="WP_131151944.1">
    <property type="nucleotide sequence ID" value="NZ_SJTG01000004.1"/>
</dbReference>
<organism evidence="2 3">
    <name type="scientific">Dyella soli</name>
    <dbReference type="NCBI Taxonomy" id="522319"/>
    <lineage>
        <taxon>Bacteria</taxon>
        <taxon>Pseudomonadati</taxon>
        <taxon>Pseudomonadota</taxon>
        <taxon>Gammaproteobacteria</taxon>
        <taxon>Lysobacterales</taxon>
        <taxon>Rhodanobacteraceae</taxon>
        <taxon>Dyella</taxon>
    </lineage>
</organism>
<gene>
    <name evidence="2" type="ORF">EZM97_26015</name>
</gene>
<accession>A0A4V2NLA4</accession>
<comment type="caution">
    <text evidence="2">The sequence shown here is derived from an EMBL/GenBank/DDBJ whole genome shotgun (WGS) entry which is preliminary data.</text>
</comment>
<dbReference type="Proteomes" id="UP000291822">
    <property type="component" value="Unassembled WGS sequence"/>
</dbReference>
<name>A0A4V2NLA4_9GAMM</name>
<dbReference type="Pfam" id="PF11101">
    <property type="entry name" value="DUF2884"/>
    <property type="match status" value="1"/>
</dbReference>
<evidence type="ECO:0000256" key="1">
    <source>
        <dbReference type="SAM" id="SignalP"/>
    </source>
</evidence>
<evidence type="ECO:0000313" key="3">
    <source>
        <dbReference type="Proteomes" id="UP000291822"/>
    </source>
</evidence>
<dbReference type="EMBL" id="SJTG01000004">
    <property type="protein sequence ID" value="TCI08114.1"/>
    <property type="molecule type" value="Genomic_DNA"/>
</dbReference>
<dbReference type="InterPro" id="IPR021307">
    <property type="entry name" value="DUF2884"/>
</dbReference>
<dbReference type="AlphaFoldDB" id="A0A4V2NLA4"/>
<proteinExistence type="predicted"/>
<sequence>MRIPAFLALSLFVTGSLHAQDLATTCQASSSYDLTLKPDALVFDRPQPAPFHVELHDGNLRTDGNTVRLNAEDQDRMALFERELRALAPRARTVAQNGIDLLAQAVRAEALNLGLSAQTRADVDQRVAARVVELKQRIANSQSTRDWQGDMADQYANQIASDLLPLIVGDLGQQAMQAAMTGDLQAAADLRDKAAGLATELRPRLERRMQALKPQIQALCPSIQRLAELQQGVRGGNGQPLNLVQIAQ</sequence>
<keyword evidence="3" id="KW-1185">Reference proteome</keyword>
<protein>
    <submittedName>
        <fullName evidence="2">DUF2884 family protein</fullName>
    </submittedName>
</protein>
<keyword evidence="1" id="KW-0732">Signal</keyword>
<feature type="signal peptide" evidence="1">
    <location>
        <begin position="1"/>
        <end position="19"/>
    </location>
</feature>
<feature type="chain" id="PRO_5020938458" evidence="1">
    <location>
        <begin position="20"/>
        <end position="248"/>
    </location>
</feature>